<dbReference type="CDD" id="cd03421">
    <property type="entry name" value="SirA_like_N"/>
    <property type="match status" value="1"/>
</dbReference>
<dbReference type="AlphaFoldDB" id="A0A645DEZ4"/>
<name>A0A645DEZ4_9ZZZZ</name>
<dbReference type="SUPFAM" id="SSF64307">
    <property type="entry name" value="SirA-like"/>
    <property type="match status" value="1"/>
</dbReference>
<gene>
    <name evidence="2" type="ORF">SDC9_134708</name>
</gene>
<dbReference type="Pfam" id="PF01206">
    <property type="entry name" value="TusA"/>
    <property type="match status" value="1"/>
</dbReference>
<comment type="caution">
    <text evidence="2">The sequence shown here is derived from an EMBL/GenBank/DDBJ whole genome shotgun (WGS) entry which is preliminary data.</text>
</comment>
<accession>A0A645DEZ4</accession>
<dbReference type="PROSITE" id="PS01148">
    <property type="entry name" value="UPF0033"/>
    <property type="match status" value="1"/>
</dbReference>
<sequence>MTKVDARGMSCPQPVIIAKKTAEGNPGGFQILVDNNTAKENVMRFLKNAGFRVEVKNINEDYLLKASK</sequence>
<dbReference type="InterPro" id="IPR001455">
    <property type="entry name" value="TusA-like"/>
</dbReference>
<protein>
    <recommendedName>
        <fullName evidence="1">UPF0033 domain-containing protein</fullName>
    </recommendedName>
</protein>
<proteinExistence type="predicted"/>
<dbReference type="InterPro" id="IPR036868">
    <property type="entry name" value="TusA-like_sf"/>
</dbReference>
<dbReference type="EMBL" id="VSSQ01035404">
    <property type="protein sequence ID" value="MPM87608.1"/>
    <property type="molecule type" value="Genomic_DNA"/>
</dbReference>
<evidence type="ECO:0000313" key="2">
    <source>
        <dbReference type="EMBL" id="MPM87608.1"/>
    </source>
</evidence>
<feature type="domain" description="UPF0033" evidence="1">
    <location>
        <begin position="4"/>
        <end position="28"/>
    </location>
</feature>
<reference evidence="2" key="1">
    <citation type="submission" date="2019-08" db="EMBL/GenBank/DDBJ databases">
        <authorList>
            <person name="Kucharzyk K."/>
            <person name="Murdoch R.W."/>
            <person name="Higgins S."/>
            <person name="Loffler F."/>
        </authorList>
    </citation>
    <scope>NUCLEOTIDE SEQUENCE</scope>
</reference>
<dbReference type="Gene3D" id="3.30.110.40">
    <property type="entry name" value="TusA-like domain"/>
    <property type="match status" value="1"/>
</dbReference>
<organism evidence="2">
    <name type="scientific">bioreactor metagenome</name>
    <dbReference type="NCBI Taxonomy" id="1076179"/>
    <lineage>
        <taxon>unclassified sequences</taxon>
        <taxon>metagenomes</taxon>
        <taxon>ecological metagenomes</taxon>
    </lineage>
</organism>
<evidence type="ECO:0000259" key="1">
    <source>
        <dbReference type="PROSITE" id="PS01148"/>
    </source>
</evidence>